<dbReference type="OrthoDB" id="510021at2759"/>
<sequence length="273" mass="31136">MAASSIDPFRISWVAIAIVIAGMAIVTMRKVDVESYLSELKCMCFVINLERNKERLLRFMIEYSRSDMADVPLRPFAAIDASRIDIGRFVTAKTMRQIETTNSTGFRKYHHEMTAGAVGCFLSHISIMRMLIQDPQVTMYVIFEDDTTIPPVMYKALQKAILDAPAGWDIVVFGYHFATMKEEAKNDNYEHLKTFWGTHAYCINKRGAQKIVKEYEEHKIGMQIDSMMSVLSKRGGLSVYAANGQWIRTKDMGSDIQVHVKHIEGIDPYDLDE</sequence>
<keyword evidence="4" id="KW-1185">Reference proteome</keyword>
<proteinExistence type="predicted"/>
<dbReference type="AlphaFoldDB" id="A0A2J8AJ84"/>
<accession>A0A2J8AJ84</accession>
<evidence type="ECO:0000313" key="3">
    <source>
        <dbReference type="EMBL" id="PNH12579.1"/>
    </source>
</evidence>
<comment type="caution">
    <text evidence="3">The sequence shown here is derived from an EMBL/GenBank/DDBJ whole genome shotgun (WGS) entry which is preliminary data.</text>
</comment>
<name>A0A2J8AJ84_9CHLO</name>
<reference evidence="3 4" key="1">
    <citation type="journal article" date="2017" name="Mol. Biol. Evol.">
        <title>The 4-celled Tetrabaena socialis nuclear genome reveals the essential components for genetic control of cell number at the origin of multicellularity in the volvocine lineage.</title>
        <authorList>
            <person name="Featherston J."/>
            <person name="Arakaki Y."/>
            <person name="Hanschen E.R."/>
            <person name="Ferris P.J."/>
            <person name="Michod R.E."/>
            <person name="Olson B.J.S.C."/>
            <person name="Nozaki H."/>
            <person name="Durand P.M."/>
        </authorList>
    </citation>
    <scope>NUCLEOTIDE SEQUENCE [LARGE SCALE GENOMIC DNA]</scope>
    <source>
        <strain evidence="3 4">NIES-571</strain>
    </source>
</reference>
<dbReference type="Proteomes" id="UP000236333">
    <property type="component" value="Unassembled WGS sequence"/>
</dbReference>
<organism evidence="3 4">
    <name type="scientific">Tetrabaena socialis</name>
    <dbReference type="NCBI Taxonomy" id="47790"/>
    <lineage>
        <taxon>Eukaryota</taxon>
        <taxon>Viridiplantae</taxon>
        <taxon>Chlorophyta</taxon>
        <taxon>core chlorophytes</taxon>
        <taxon>Chlorophyceae</taxon>
        <taxon>CS clade</taxon>
        <taxon>Chlamydomonadales</taxon>
        <taxon>Tetrabaenaceae</taxon>
        <taxon>Tetrabaena</taxon>
    </lineage>
</organism>
<protein>
    <submittedName>
        <fullName evidence="3">Glycosyltransferase 25 family member</fullName>
    </submittedName>
</protein>
<feature type="domain" description="Glycosyl transferase family 25" evidence="2">
    <location>
        <begin position="44"/>
        <end position="228"/>
    </location>
</feature>
<evidence type="ECO:0000313" key="4">
    <source>
        <dbReference type="Proteomes" id="UP000236333"/>
    </source>
</evidence>
<keyword evidence="1" id="KW-1133">Transmembrane helix</keyword>
<dbReference type="GO" id="GO:0016740">
    <property type="term" value="F:transferase activity"/>
    <property type="evidence" value="ECO:0007669"/>
    <property type="project" value="UniProtKB-KW"/>
</dbReference>
<gene>
    <name evidence="3" type="ORF">TSOC_000515</name>
</gene>
<keyword evidence="3" id="KW-0808">Transferase</keyword>
<dbReference type="InterPro" id="IPR002654">
    <property type="entry name" value="Glyco_trans_25"/>
</dbReference>
<keyword evidence="1" id="KW-0472">Membrane</keyword>
<feature type="transmembrane region" description="Helical" evidence="1">
    <location>
        <begin position="12"/>
        <end position="31"/>
    </location>
</feature>
<evidence type="ECO:0000256" key="1">
    <source>
        <dbReference type="SAM" id="Phobius"/>
    </source>
</evidence>
<evidence type="ECO:0000259" key="2">
    <source>
        <dbReference type="Pfam" id="PF01755"/>
    </source>
</evidence>
<dbReference type="CDD" id="cd06532">
    <property type="entry name" value="Glyco_transf_25"/>
    <property type="match status" value="1"/>
</dbReference>
<keyword evidence="1" id="KW-0812">Transmembrane</keyword>
<dbReference type="EMBL" id="PGGS01000007">
    <property type="protein sequence ID" value="PNH12579.1"/>
    <property type="molecule type" value="Genomic_DNA"/>
</dbReference>
<dbReference type="Pfam" id="PF01755">
    <property type="entry name" value="Glyco_transf_25"/>
    <property type="match status" value="1"/>
</dbReference>